<dbReference type="AlphaFoldDB" id="F9VPI7"/>
<gene>
    <name evidence="2" type="ordered locus">STK_26183</name>
</gene>
<proteinExistence type="predicted"/>
<protein>
    <submittedName>
        <fullName evidence="2">Transposase</fullName>
    </submittedName>
</protein>
<feature type="transmembrane region" description="Helical" evidence="1">
    <location>
        <begin position="49"/>
        <end position="70"/>
    </location>
</feature>
<keyword evidence="1" id="KW-0812">Transmembrane</keyword>
<evidence type="ECO:0000313" key="2">
    <source>
        <dbReference type="EMBL" id="BAK54834.1"/>
    </source>
</evidence>
<dbReference type="PATRIC" id="fig|273063.9.peg.2958"/>
<dbReference type="Proteomes" id="UP000001015">
    <property type="component" value="Chromosome"/>
</dbReference>
<name>F9VPI7_SULTO</name>
<evidence type="ECO:0000256" key="1">
    <source>
        <dbReference type="SAM" id="Phobius"/>
    </source>
</evidence>
<organism evidence="2 3">
    <name type="scientific">Sulfurisphaera tokodaii (strain DSM 16993 / JCM 10545 / NBRC 100140 / 7)</name>
    <name type="common">Sulfolobus tokodaii</name>
    <dbReference type="NCBI Taxonomy" id="273063"/>
    <lineage>
        <taxon>Archaea</taxon>
        <taxon>Thermoproteota</taxon>
        <taxon>Thermoprotei</taxon>
        <taxon>Sulfolobales</taxon>
        <taxon>Sulfolobaceae</taxon>
        <taxon>Sulfurisphaera</taxon>
    </lineage>
</organism>
<sequence length="105" mass="12194">MEELDKFDLRLVYADREFAVDEVILLDFVITARYQMYKKYGDKLGDVDITYCGVTGFLCVRHVSGAYLVILRKGDGIIAFLVGLMLELLLFWLRRGGVFRMLFVR</sequence>
<dbReference type="EMBL" id="BA000023">
    <property type="protein sequence ID" value="BAK54834.1"/>
    <property type="molecule type" value="Genomic_DNA"/>
</dbReference>
<accession>F9VPI7</accession>
<dbReference type="KEGG" id="sto:STK_26183"/>
<evidence type="ECO:0000313" key="3">
    <source>
        <dbReference type="Proteomes" id="UP000001015"/>
    </source>
</evidence>
<feature type="transmembrane region" description="Helical" evidence="1">
    <location>
        <begin position="76"/>
        <end position="93"/>
    </location>
</feature>
<reference evidence="3" key="1">
    <citation type="journal article" date="2001" name="DNA Res.">
        <title>Complete genome sequence of an aerobic thermoacidophilic Crenarchaeon, Sulfolobus tokodaii strain7.</title>
        <authorList>
            <person name="Kawarabayasi Y."/>
            <person name="Hino Y."/>
            <person name="Horikawa H."/>
            <person name="Jin-no K."/>
            <person name="Takahashi M."/>
            <person name="Sekine M."/>
            <person name="Baba S."/>
            <person name="Ankai A."/>
            <person name="Kosugi H."/>
            <person name="Hosoyama A."/>
            <person name="Fukui S."/>
            <person name="Nagai Y."/>
            <person name="Nishijima K."/>
            <person name="Otsuka R."/>
            <person name="Nakazawa H."/>
            <person name="Takamiya M."/>
            <person name="Kato Y."/>
            <person name="Yoshizawa T."/>
            <person name="Tanaka T."/>
            <person name="Kudoh Y."/>
            <person name="Yamazaki J."/>
            <person name="Kushida N."/>
            <person name="Oguchi A."/>
            <person name="Aoki K."/>
            <person name="Masuda S."/>
            <person name="Yanagii M."/>
            <person name="Nishimura M."/>
            <person name="Yamagishi A."/>
            <person name="Oshima T."/>
            <person name="Kikuchi H."/>
        </authorList>
    </citation>
    <scope>NUCLEOTIDE SEQUENCE [LARGE SCALE GENOMIC DNA]</scope>
    <source>
        <strain evidence="3">DSM 16993 / JCM 10545 / NBRC 100140 / 7</strain>
    </source>
</reference>
<keyword evidence="1" id="KW-1133">Transmembrane helix</keyword>
<keyword evidence="3" id="KW-1185">Reference proteome</keyword>
<keyword evidence="1" id="KW-0472">Membrane</keyword>
<dbReference type="eggNOG" id="arCOG03902">
    <property type="taxonomic scope" value="Archaea"/>
</dbReference>